<sequence length="121" mass="13867">NPSMISQELVDKQIVENGVAYIQVHPTFFYESMWNLGVLAFMLWYRKRKKFEGEMLWIYFLGYGLGRVWIEGLRTDQLKIPGTGMAVSQLLSAALVCVAAAVIVTRHRKLKAEKENVRSES</sequence>
<dbReference type="EMBL" id="ACCJ01000288">
    <property type="protein sequence ID" value="EEG54244.1"/>
    <property type="molecule type" value="Genomic_DNA"/>
</dbReference>
<dbReference type="AlphaFoldDB" id="C0D353"/>
<keyword evidence="4 7" id="KW-0812">Transmembrane</keyword>
<feature type="transmembrane region" description="Helical" evidence="7">
    <location>
        <begin position="85"/>
        <end position="104"/>
    </location>
</feature>
<keyword evidence="5 7" id="KW-1133">Transmembrane helix</keyword>
<evidence type="ECO:0008006" key="10">
    <source>
        <dbReference type="Google" id="ProtNLM"/>
    </source>
</evidence>
<evidence type="ECO:0000256" key="3">
    <source>
        <dbReference type="ARBA" id="ARBA00022679"/>
    </source>
</evidence>
<dbReference type="InterPro" id="IPR001640">
    <property type="entry name" value="Lgt"/>
</dbReference>
<dbReference type="HOGENOM" id="CLU_151243_0_0_9"/>
<keyword evidence="3" id="KW-0808">Transferase</keyword>
<dbReference type="GO" id="GO:0008961">
    <property type="term" value="F:phosphatidylglycerol-prolipoprotein diacylglyceryl transferase activity"/>
    <property type="evidence" value="ECO:0007669"/>
    <property type="project" value="InterPro"/>
</dbReference>
<keyword evidence="9" id="KW-1185">Reference proteome</keyword>
<reference evidence="8 9" key="1">
    <citation type="submission" date="2009-01" db="EMBL/GenBank/DDBJ databases">
        <authorList>
            <person name="Fulton L."/>
            <person name="Clifton S."/>
            <person name="Fulton B."/>
            <person name="Xu J."/>
            <person name="Minx P."/>
            <person name="Pepin K.H."/>
            <person name="Johnson M."/>
            <person name="Bhonagiri V."/>
            <person name="Nash W.E."/>
            <person name="Mardis E.R."/>
            <person name="Wilson R.K."/>
        </authorList>
    </citation>
    <scope>NUCLEOTIDE SEQUENCE [LARGE SCALE GENOMIC DNA]</scope>
    <source>
        <strain evidence="8 9">DSM 15981</strain>
    </source>
</reference>
<evidence type="ECO:0000313" key="9">
    <source>
        <dbReference type="Proteomes" id="UP000004756"/>
    </source>
</evidence>
<dbReference type="GO" id="GO:0042158">
    <property type="term" value="P:lipoprotein biosynthetic process"/>
    <property type="evidence" value="ECO:0007669"/>
    <property type="project" value="InterPro"/>
</dbReference>
<feature type="transmembrane region" description="Helical" evidence="7">
    <location>
        <begin position="27"/>
        <end position="44"/>
    </location>
</feature>
<comment type="similarity">
    <text evidence="1">Belongs to the Lgt family.</text>
</comment>
<dbReference type="GO" id="GO:0005886">
    <property type="term" value="C:plasma membrane"/>
    <property type="evidence" value="ECO:0007669"/>
    <property type="project" value="InterPro"/>
</dbReference>
<organism evidence="8 9">
    <name type="scientific">[Clostridium] asparagiforme DSM 15981</name>
    <dbReference type="NCBI Taxonomy" id="518636"/>
    <lineage>
        <taxon>Bacteria</taxon>
        <taxon>Bacillati</taxon>
        <taxon>Bacillota</taxon>
        <taxon>Clostridia</taxon>
        <taxon>Lachnospirales</taxon>
        <taxon>Lachnospiraceae</taxon>
        <taxon>Enterocloster</taxon>
    </lineage>
</organism>
<feature type="non-terminal residue" evidence="8">
    <location>
        <position position="1"/>
    </location>
</feature>
<keyword evidence="6 7" id="KW-0472">Membrane</keyword>
<name>C0D353_9FIRM</name>
<evidence type="ECO:0000256" key="7">
    <source>
        <dbReference type="SAM" id="Phobius"/>
    </source>
</evidence>
<evidence type="ECO:0000256" key="1">
    <source>
        <dbReference type="ARBA" id="ARBA00007150"/>
    </source>
</evidence>
<evidence type="ECO:0000256" key="2">
    <source>
        <dbReference type="ARBA" id="ARBA00022475"/>
    </source>
</evidence>
<evidence type="ECO:0000256" key="4">
    <source>
        <dbReference type="ARBA" id="ARBA00022692"/>
    </source>
</evidence>
<keyword evidence="2" id="KW-1003">Cell membrane</keyword>
<evidence type="ECO:0000256" key="5">
    <source>
        <dbReference type="ARBA" id="ARBA00022989"/>
    </source>
</evidence>
<protein>
    <recommendedName>
        <fullName evidence="10">Prolipoprotein diacylglyceryl transferase</fullName>
    </recommendedName>
</protein>
<evidence type="ECO:0000313" key="8">
    <source>
        <dbReference type="EMBL" id="EEG54244.1"/>
    </source>
</evidence>
<dbReference type="RefSeq" id="WP_007713394.1">
    <property type="nucleotide sequence ID" value="NZ_GG657592.1"/>
</dbReference>
<evidence type="ECO:0000256" key="6">
    <source>
        <dbReference type="ARBA" id="ARBA00023136"/>
    </source>
</evidence>
<dbReference type="PANTHER" id="PTHR30589:SF0">
    <property type="entry name" value="PHOSPHATIDYLGLYCEROL--PROLIPOPROTEIN DIACYLGLYCERYL TRANSFERASE"/>
    <property type="match status" value="1"/>
</dbReference>
<dbReference type="Pfam" id="PF01790">
    <property type="entry name" value="LGT"/>
    <property type="match status" value="1"/>
</dbReference>
<gene>
    <name evidence="8" type="ORF">CLOSTASPAR_03694</name>
</gene>
<accession>C0D353</accession>
<dbReference type="PANTHER" id="PTHR30589">
    <property type="entry name" value="PROLIPOPROTEIN DIACYLGLYCERYL TRANSFERASE"/>
    <property type="match status" value="1"/>
</dbReference>
<proteinExistence type="inferred from homology"/>
<dbReference type="Proteomes" id="UP000004756">
    <property type="component" value="Unassembled WGS sequence"/>
</dbReference>
<reference evidence="8 9" key="2">
    <citation type="submission" date="2009-02" db="EMBL/GenBank/DDBJ databases">
        <title>Draft genome sequence of Clostridium asparagiforme (DSM 15981).</title>
        <authorList>
            <person name="Sudarsanam P."/>
            <person name="Ley R."/>
            <person name="Guruge J."/>
            <person name="Turnbaugh P.J."/>
            <person name="Mahowald M."/>
            <person name="Liep D."/>
            <person name="Gordon J."/>
        </authorList>
    </citation>
    <scope>NUCLEOTIDE SEQUENCE [LARGE SCALE GENOMIC DNA]</scope>
    <source>
        <strain evidence="8 9">DSM 15981</strain>
    </source>
</reference>
<comment type="caution">
    <text evidence="8">The sequence shown here is derived from an EMBL/GenBank/DDBJ whole genome shotgun (WGS) entry which is preliminary data.</text>
</comment>
<feature type="transmembrane region" description="Helical" evidence="7">
    <location>
        <begin position="56"/>
        <end position="73"/>
    </location>
</feature>